<evidence type="ECO:0000256" key="6">
    <source>
        <dbReference type="ARBA" id="ARBA00023212"/>
    </source>
</evidence>
<dbReference type="PROSITE" id="PS50106">
    <property type="entry name" value="PDZ"/>
    <property type="match status" value="1"/>
</dbReference>
<accession>A0A6F9DPA6</accession>
<dbReference type="Pfam" id="PF00373">
    <property type="entry name" value="FERM_M"/>
    <property type="match status" value="1"/>
</dbReference>
<dbReference type="InterPro" id="IPR016130">
    <property type="entry name" value="Tyr_Pase_AS"/>
</dbReference>
<dbReference type="Pfam" id="PF09380">
    <property type="entry name" value="FERM_C"/>
    <property type="match status" value="1"/>
</dbReference>
<dbReference type="PROSITE" id="PS50055">
    <property type="entry name" value="TYR_PHOSPHATASE_PTP"/>
    <property type="match status" value="1"/>
</dbReference>
<evidence type="ECO:0000259" key="12">
    <source>
        <dbReference type="PROSITE" id="PS50056"/>
    </source>
</evidence>
<proteinExistence type="evidence at transcript level"/>
<dbReference type="GO" id="GO:0005856">
    <property type="term" value="C:cytoskeleton"/>
    <property type="evidence" value="ECO:0007669"/>
    <property type="project" value="UniProtKB-SubCell"/>
</dbReference>
<dbReference type="SUPFAM" id="SSF47031">
    <property type="entry name" value="Second domain of FERM"/>
    <property type="match status" value="1"/>
</dbReference>
<feature type="binding site" evidence="9">
    <location>
        <position position="865"/>
    </location>
    <ligand>
        <name>substrate</name>
    </ligand>
</feature>
<feature type="region of interest" description="Disordered" evidence="10">
    <location>
        <begin position="365"/>
        <end position="419"/>
    </location>
</feature>
<feature type="region of interest" description="Disordered" evidence="10">
    <location>
        <begin position="969"/>
        <end position="995"/>
    </location>
</feature>
<dbReference type="PANTHER" id="PTHR45706:SF4">
    <property type="entry name" value="TYROSINE-PROTEIN PHOSPHATASE"/>
    <property type="match status" value="1"/>
</dbReference>
<dbReference type="InterPro" id="IPR029021">
    <property type="entry name" value="Prot-tyrosine_phosphatase-like"/>
</dbReference>
<evidence type="ECO:0000256" key="2">
    <source>
        <dbReference type="ARBA" id="ARBA00009649"/>
    </source>
</evidence>
<dbReference type="SMART" id="SM00194">
    <property type="entry name" value="PTPc"/>
    <property type="match status" value="1"/>
</dbReference>
<dbReference type="CDD" id="cd06706">
    <property type="entry name" value="PDZ_PTPN3-4-like"/>
    <property type="match status" value="1"/>
</dbReference>
<comment type="similarity">
    <text evidence="2 7">Belongs to the protein-tyrosine phosphatase family. Non-receptor class subfamily.</text>
</comment>
<keyword evidence="6 7" id="KW-0206">Cytoskeleton</keyword>
<keyword evidence="5 7" id="KW-0904">Protein phosphatase</keyword>
<comment type="catalytic activity">
    <reaction evidence="7">
        <text>O-phospho-L-tyrosyl-[protein] + H2O = L-tyrosyl-[protein] + phosphate</text>
        <dbReference type="Rhea" id="RHEA:10684"/>
        <dbReference type="Rhea" id="RHEA-COMP:10136"/>
        <dbReference type="Rhea" id="RHEA-COMP:20101"/>
        <dbReference type="ChEBI" id="CHEBI:15377"/>
        <dbReference type="ChEBI" id="CHEBI:43474"/>
        <dbReference type="ChEBI" id="CHEBI:46858"/>
        <dbReference type="ChEBI" id="CHEBI:61978"/>
        <dbReference type="EC" id="3.1.3.48"/>
    </reaction>
</comment>
<evidence type="ECO:0000256" key="1">
    <source>
        <dbReference type="ARBA" id="ARBA00004245"/>
    </source>
</evidence>
<dbReference type="InterPro" id="IPR000299">
    <property type="entry name" value="FERM_domain"/>
</dbReference>
<dbReference type="PROSITE" id="PS50056">
    <property type="entry name" value="TYR_PHOSPHATASE_2"/>
    <property type="match status" value="1"/>
</dbReference>
<evidence type="ECO:0000256" key="10">
    <source>
        <dbReference type="SAM" id="MobiDB-lite"/>
    </source>
</evidence>
<dbReference type="SUPFAM" id="SSF54236">
    <property type="entry name" value="Ubiquitin-like"/>
    <property type="match status" value="1"/>
</dbReference>
<name>A0A6F9DPA6_9ASCI</name>
<dbReference type="InterPro" id="IPR019747">
    <property type="entry name" value="FERM_CS"/>
</dbReference>
<evidence type="ECO:0000313" key="15">
    <source>
        <dbReference type="EMBL" id="CAB3265282.1"/>
    </source>
</evidence>
<dbReference type="Gene3D" id="2.30.42.10">
    <property type="match status" value="1"/>
</dbReference>
<dbReference type="Pfam" id="PF09379">
    <property type="entry name" value="FERM_N"/>
    <property type="match status" value="1"/>
</dbReference>
<sequence>MNHSKDASPAVSRNLLTGSGTYNVRATEAAREKKQSAVNISVVLLDHTEVVFKINKRDRGQVLLDLLFQHLRVSEVKFFGLQFPSDVPDTMRWLDPTKSIRKQFKRGYPHILFFRIKFYANDLSSMKDEFTRFQLFLQLKLDLLEKRIQCPQSAAVTMASFAVQSELGDYNEEKHNYVSEFNFIANQTEEFEREVIRLHKMHRGLSPSQAESYFIKKAQKMDLYGVEIHHAKDNDEEDLDVGVTSFGVVLYQNGFRKDEFRWSSIVKISFKRKQFYIQLKSDGKRDLGQFEPVFSFHMDSYRACKRLWRSCVDFHSFYRLDRCMNSSCLHQQQSNDIQHNQSGDGKGDKHLFGFLTLGGRGKLKDNDECVDSPSHHKYLRPRAGSAKSKDNLTESCNGDSKHDEKAPRRLSAPPSMSYGVGATQITDEGMLEILRQQHALAGSVQPKDNAFFANDTPDGSEIEHLPSPVQIPIQYHSPDPALAASFRQVHVRAEAAGENDEIAASELSAITTADSECSSVLTSKTDKSYVLPNNSEVPFPHQASGPQLNGLPDDLVVVRVKPNSEGWYGFNVKGGADQNLPIVVSKVAPNSPASLSTPHLNEGDQVLQINGRDVSTHTHEQVVRFIRSTREHHSMQLVLLVRPVVMNNDDSTQQNNSSLAPVESSVATDDEGALLHRTMEWLEDMLDSNEIIAMFEGLYRKKPGATMHDARLPHNIPKNRYRDIAPYDNTRVELTTGSTDYINANYVNMHIPGDNWTNRYVASQGPLPNTSLDFWTMVWEQQASLIVMLTTITERGRPKCHQYWPDDGKTIQFGPWLVESISEEITHSFAFRDFKLYKCESEDTNIDESTPARNIRQMQYIAWPDHGVPDDSSDFLDFVLRVRQNRVGMKLPSIVHCSAGIGRTGVLITMETAMCLIEAGQPVYPIEIARTMRDQRAMMIQTPSQFKFVCEAILRVYKEGLAKPIYEDDFDEQDSAEDVEHDQLNNSDLRESATS</sequence>
<gene>
    <name evidence="15" type="primary">Ptpn4</name>
</gene>
<dbReference type="InterPro" id="IPR001478">
    <property type="entry name" value="PDZ"/>
</dbReference>
<evidence type="ECO:0000259" key="13">
    <source>
        <dbReference type="PROSITE" id="PS50057"/>
    </source>
</evidence>
<dbReference type="PIRSF" id="PIRSF000927">
    <property type="entry name" value="Tyr-Ptase_nr3"/>
    <property type="match status" value="1"/>
</dbReference>
<dbReference type="SUPFAM" id="SSF50729">
    <property type="entry name" value="PH domain-like"/>
    <property type="match status" value="1"/>
</dbReference>
<evidence type="ECO:0000256" key="7">
    <source>
        <dbReference type="PIRNR" id="PIRNR000927"/>
    </source>
</evidence>
<dbReference type="PROSITE" id="PS50057">
    <property type="entry name" value="FERM_3"/>
    <property type="match status" value="1"/>
</dbReference>
<dbReference type="Gene3D" id="1.20.80.10">
    <property type="match status" value="1"/>
</dbReference>
<dbReference type="InterPro" id="IPR018980">
    <property type="entry name" value="FERM_PH-like_C"/>
</dbReference>
<keyword evidence="4 7" id="KW-0378">Hydrolase</keyword>
<dbReference type="InterPro" id="IPR019749">
    <property type="entry name" value="Band_41_domain"/>
</dbReference>
<evidence type="ECO:0000259" key="11">
    <source>
        <dbReference type="PROSITE" id="PS50055"/>
    </source>
</evidence>
<feature type="active site" description="Phosphocysteine intermediate" evidence="8">
    <location>
        <position position="897"/>
    </location>
</feature>
<dbReference type="PROSITE" id="PS00661">
    <property type="entry name" value="FERM_2"/>
    <property type="match status" value="1"/>
</dbReference>
<dbReference type="InterPro" id="IPR014352">
    <property type="entry name" value="FERM/acyl-CoA-bd_prot_sf"/>
</dbReference>
<evidence type="ECO:0000256" key="4">
    <source>
        <dbReference type="ARBA" id="ARBA00022801"/>
    </source>
</evidence>
<dbReference type="FunFam" id="2.30.29.30:FF:000002">
    <property type="entry name" value="Band 4.1-like protein 5 isoform 1"/>
    <property type="match status" value="1"/>
</dbReference>
<feature type="compositionally biased region" description="Acidic residues" evidence="10">
    <location>
        <begin position="969"/>
        <end position="980"/>
    </location>
</feature>
<dbReference type="InterPro" id="IPR018979">
    <property type="entry name" value="FERM_N"/>
</dbReference>
<dbReference type="GO" id="GO:0009898">
    <property type="term" value="C:cytoplasmic side of plasma membrane"/>
    <property type="evidence" value="ECO:0007669"/>
    <property type="project" value="TreeGrafter"/>
</dbReference>
<dbReference type="Gene3D" id="2.30.29.30">
    <property type="entry name" value="Pleckstrin-homology domain (PH domain)/Phosphotyrosine-binding domain (PTB)"/>
    <property type="match status" value="1"/>
</dbReference>
<dbReference type="CDD" id="cd17100">
    <property type="entry name" value="FERM_F1_PTPN3_like"/>
    <property type="match status" value="1"/>
</dbReference>
<evidence type="ECO:0000256" key="5">
    <source>
        <dbReference type="ARBA" id="ARBA00022912"/>
    </source>
</evidence>
<dbReference type="SMART" id="SM00404">
    <property type="entry name" value="PTPc_motif"/>
    <property type="match status" value="1"/>
</dbReference>
<feature type="domain" description="PDZ" evidence="14">
    <location>
        <begin position="557"/>
        <end position="629"/>
    </location>
</feature>
<dbReference type="SMART" id="SM01196">
    <property type="entry name" value="FERM_C"/>
    <property type="match status" value="1"/>
</dbReference>
<dbReference type="SUPFAM" id="SSF52799">
    <property type="entry name" value="(Phosphotyrosine protein) phosphatases II"/>
    <property type="match status" value="1"/>
</dbReference>
<evidence type="ECO:0000256" key="3">
    <source>
        <dbReference type="ARBA" id="ARBA00022490"/>
    </source>
</evidence>
<dbReference type="InterPro" id="IPR019748">
    <property type="entry name" value="FERM_central"/>
</dbReference>
<reference evidence="15" key="1">
    <citation type="submission" date="2020-04" db="EMBL/GenBank/DDBJ databases">
        <authorList>
            <person name="Neveu A P."/>
        </authorList>
    </citation>
    <scope>NUCLEOTIDE SEQUENCE</scope>
    <source>
        <tissue evidence="15">Whole embryo</tissue>
    </source>
</reference>
<dbReference type="InterPro" id="IPR029071">
    <property type="entry name" value="Ubiquitin-like_domsf"/>
</dbReference>
<dbReference type="Gene3D" id="3.90.190.10">
    <property type="entry name" value="Protein tyrosine phosphatase superfamily"/>
    <property type="match status" value="1"/>
</dbReference>
<dbReference type="GO" id="GO:0005737">
    <property type="term" value="C:cytoplasm"/>
    <property type="evidence" value="ECO:0007669"/>
    <property type="project" value="TreeGrafter"/>
</dbReference>
<dbReference type="Pfam" id="PF00595">
    <property type="entry name" value="PDZ"/>
    <property type="match status" value="1"/>
</dbReference>
<dbReference type="PRINTS" id="PR00700">
    <property type="entry name" value="PRTYPHPHTASE"/>
</dbReference>
<keyword evidence="3 7" id="KW-0963">Cytoplasm</keyword>
<dbReference type="CDD" id="cd14541">
    <property type="entry name" value="PTPc-N3_4"/>
    <property type="match status" value="1"/>
</dbReference>
<feature type="domain" description="FERM" evidence="13">
    <location>
        <begin position="38"/>
        <end position="322"/>
    </location>
</feature>
<dbReference type="SMART" id="SM00228">
    <property type="entry name" value="PDZ"/>
    <property type="match status" value="1"/>
</dbReference>
<feature type="binding site" evidence="9">
    <location>
        <begin position="897"/>
        <end position="903"/>
    </location>
    <ligand>
        <name>substrate</name>
    </ligand>
</feature>
<feature type="binding site" evidence="9">
    <location>
        <position position="941"/>
    </location>
    <ligand>
        <name>substrate</name>
    </ligand>
</feature>
<dbReference type="Pfam" id="PF00102">
    <property type="entry name" value="Y_phosphatase"/>
    <property type="match status" value="1"/>
</dbReference>
<dbReference type="SUPFAM" id="SSF50156">
    <property type="entry name" value="PDZ domain-like"/>
    <property type="match status" value="1"/>
</dbReference>
<evidence type="ECO:0000259" key="14">
    <source>
        <dbReference type="PROSITE" id="PS50106"/>
    </source>
</evidence>
<evidence type="ECO:0000256" key="9">
    <source>
        <dbReference type="PIRSR" id="PIRSR000927-2"/>
    </source>
</evidence>
<evidence type="ECO:0000256" key="8">
    <source>
        <dbReference type="PIRSR" id="PIRSR000927-1"/>
    </source>
</evidence>
<comment type="subcellular location">
    <subcellularLocation>
        <location evidence="1 7">Cytoplasm</location>
        <location evidence="1 7">Cytoskeleton</location>
    </subcellularLocation>
</comment>
<dbReference type="InterPro" id="IPR036034">
    <property type="entry name" value="PDZ_sf"/>
</dbReference>
<dbReference type="PRINTS" id="PR00935">
    <property type="entry name" value="BAND41"/>
</dbReference>
<dbReference type="GO" id="GO:0004725">
    <property type="term" value="F:protein tyrosine phosphatase activity"/>
    <property type="evidence" value="ECO:0007669"/>
    <property type="project" value="UniProtKB-EC"/>
</dbReference>
<dbReference type="EC" id="3.1.3.48" evidence="7"/>
<protein>
    <recommendedName>
        <fullName evidence="7">Tyrosine-protein phosphatase</fullName>
        <ecNumber evidence="7">3.1.3.48</ecNumber>
    </recommendedName>
</protein>
<dbReference type="Gene3D" id="3.10.20.90">
    <property type="entry name" value="Phosphatidylinositol 3-kinase Catalytic Subunit, Chain A, domain 1"/>
    <property type="match status" value="1"/>
</dbReference>
<dbReference type="InterPro" id="IPR012151">
    <property type="entry name" value="Tyr_Pase_non-rcpt_typ-3/4"/>
</dbReference>
<dbReference type="InterPro" id="IPR003595">
    <property type="entry name" value="Tyr_Pase_cat"/>
</dbReference>
<dbReference type="EMBL" id="LR789420">
    <property type="protein sequence ID" value="CAB3265282.1"/>
    <property type="molecule type" value="mRNA"/>
</dbReference>
<feature type="domain" description="Tyrosine-protein phosphatase" evidence="11">
    <location>
        <begin position="691"/>
        <end position="956"/>
    </location>
</feature>
<dbReference type="InterPro" id="IPR011993">
    <property type="entry name" value="PH-like_dom_sf"/>
</dbReference>
<dbReference type="CDD" id="cd14473">
    <property type="entry name" value="FERM_B-lobe"/>
    <property type="match status" value="1"/>
</dbReference>
<dbReference type="InterPro" id="IPR035963">
    <property type="entry name" value="FERM_2"/>
</dbReference>
<dbReference type="InterPro" id="IPR000242">
    <property type="entry name" value="PTP_cat"/>
</dbReference>
<dbReference type="GO" id="GO:0008092">
    <property type="term" value="F:cytoskeletal protein binding"/>
    <property type="evidence" value="ECO:0007669"/>
    <property type="project" value="InterPro"/>
</dbReference>
<dbReference type="PROSITE" id="PS00383">
    <property type="entry name" value="TYR_PHOSPHATASE_1"/>
    <property type="match status" value="1"/>
</dbReference>
<dbReference type="InterPro" id="IPR000387">
    <property type="entry name" value="Tyr_Pase_dom"/>
</dbReference>
<dbReference type="PROSITE" id="PS00660">
    <property type="entry name" value="FERM_1"/>
    <property type="match status" value="1"/>
</dbReference>
<dbReference type="SMART" id="SM00295">
    <property type="entry name" value="B41"/>
    <property type="match status" value="1"/>
</dbReference>
<organism evidence="15">
    <name type="scientific">Phallusia mammillata</name>
    <dbReference type="NCBI Taxonomy" id="59560"/>
    <lineage>
        <taxon>Eukaryota</taxon>
        <taxon>Metazoa</taxon>
        <taxon>Chordata</taxon>
        <taxon>Tunicata</taxon>
        <taxon>Ascidiacea</taxon>
        <taxon>Phlebobranchia</taxon>
        <taxon>Ascidiidae</taxon>
        <taxon>Phallusia</taxon>
    </lineage>
</organism>
<dbReference type="PANTHER" id="PTHR45706">
    <property type="entry name" value="TYROSINE-PROTEIN PHOSPHATASE"/>
    <property type="match status" value="1"/>
</dbReference>
<feature type="domain" description="Tyrosine specific protein phosphatases" evidence="12">
    <location>
        <begin position="873"/>
        <end position="947"/>
    </location>
</feature>
<dbReference type="AlphaFoldDB" id="A0A6F9DPA6"/>
<dbReference type="FunFam" id="1.20.80.10:FF:000003">
    <property type="entry name" value="Tyrosine-protein phosphatase non-receptor type 4"/>
    <property type="match status" value="1"/>
</dbReference>